<sequence length="216" mass="24234">MQSIMTAIKRKNIITIQHPESVHHTNGMVGSWTDWELSEKGKRLAENISSHLKQTIQPGSVVIYSSTLKRAVQTAEIVGKKLGLTPKLIGALKERGLGAGIGKSVQWLKDNIEQEELTVYDKCFADAESRYDVWKRLIPFYEEIISNEEENIIIVSHGDTLSLFNALWLGLDIELLNKIDLYGISGGVSFLYQNSAGKRIIKRLSDTSFMYPIANP</sequence>
<dbReference type="GO" id="GO:0005737">
    <property type="term" value="C:cytoplasm"/>
    <property type="evidence" value="ECO:0007669"/>
    <property type="project" value="TreeGrafter"/>
</dbReference>
<evidence type="ECO:0000313" key="4">
    <source>
        <dbReference type="Proteomes" id="UP000198785"/>
    </source>
</evidence>
<dbReference type="GO" id="GO:0016791">
    <property type="term" value="F:phosphatase activity"/>
    <property type="evidence" value="ECO:0007669"/>
    <property type="project" value="TreeGrafter"/>
</dbReference>
<dbReference type="Proteomes" id="UP000198785">
    <property type="component" value="Unassembled WGS sequence"/>
</dbReference>
<dbReference type="PANTHER" id="PTHR48100">
    <property type="entry name" value="BROAD-SPECIFICITY PHOSPHATASE YOR283W-RELATED"/>
    <property type="match status" value="1"/>
</dbReference>
<feature type="active site" description="Tele-phosphohistidine intermediate" evidence="1">
    <location>
        <position position="18"/>
    </location>
</feature>
<dbReference type="SMART" id="SM00855">
    <property type="entry name" value="PGAM"/>
    <property type="match status" value="1"/>
</dbReference>
<dbReference type="EMBL" id="FOZZ01000011">
    <property type="protein sequence ID" value="SFT09177.1"/>
    <property type="molecule type" value="Genomic_DNA"/>
</dbReference>
<dbReference type="Gene3D" id="3.40.50.1240">
    <property type="entry name" value="Phosphoglycerate mutase-like"/>
    <property type="match status" value="1"/>
</dbReference>
<feature type="active site" description="Proton donor/acceptor" evidence="1">
    <location>
        <position position="94"/>
    </location>
</feature>
<evidence type="ECO:0000313" key="3">
    <source>
        <dbReference type="EMBL" id="SFT09177.1"/>
    </source>
</evidence>
<reference evidence="3 4" key="1">
    <citation type="submission" date="2016-10" db="EMBL/GenBank/DDBJ databases">
        <authorList>
            <person name="de Groot N.N."/>
        </authorList>
    </citation>
    <scope>NUCLEOTIDE SEQUENCE [LARGE SCALE GENOMIC DNA]</scope>
    <source>
        <strain evidence="3 4">DSM 22789</strain>
    </source>
</reference>
<dbReference type="Pfam" id="PF00300">
    <property type="entry name" value="His_Phos_1"/>
    <property type="match status" value="1"/>
</dbReference>
<keyword evidence="4" id="KW-1185">Reference proteome</keyword>
<name>A0A1I6V685_9SPHI</name>
<dbReference type="SUPFAM" id="SSF53254">
    <property type="entry name" value="Phosphoglycerate mutase-like"/>
    <property type="match status" value="1"/>
</dbReference>
<proteinExistence type="predicted"/>
<evidence type="ECO:0000256" key="2">
    <source>
        <dbReference type="PIRSR" id="PIRSR613078-2"/>
    </source>
</evidence>
<dbReference type="CDD" id="cd07067">
    <property type="entry name" value="HP_PGM_like"/>
    <property type="match status" value="1"/>
</dbReference>
<accession>A0A1I6V685</accession>
<dbReference type="STRING" id="683125.SAMN05660206_111102"/>
<evidence type="ECO:0000256" key="1">
    <source>
        <dbReference type="PIRSR" id="PIRSR613078-1"/>
    </source>
</evidence>
<protein>
    <submittedName>
        <fullName evidence="3">Probable phosphoglycerate mutase</fullName>
    </submittedName>
</protein>
<dbReference type="InterPro" id="IPR050275">
    <property type="entry name" value="PGM_Phosphatase"/>
</dbReference>
<dbReference type="InterPro" id="IPR013078">
    <property type="entry name" value="His_Pase_superF_clade-1"/>
</dbReference>
<gene>
    <name evidence="3" type="ORF">SAMN05660206_111102</name>
</gene>
<dbReference type="InterPro" id="IPR029033">
    <property type="entry name" value="His_PPase_superfam"/>
</dbReference>
<feature type="binding site" evidence="2">
    <location>
        <position position="70"/>
    </location>
    <ligand>
        <name>substrate</name>
    </ligand>
</feature>
<dbReference type="AlphaFoldDB" id="A0A1I6V685"/>
<dbReference type="PANTHER" id="PTHR48100:SF1">
    <property type="entry name" value="HISTIDINE PHOSPHATASE FAMILY PROTEIN-RELATED"/>
    <property type="match status" value="1"/>
</dbReference>
<organism evidence="3 4">
    <name type="scientific">Sphingobacterium wenxiniae</name>
    <dbReference type="NCBI Taxonomy" id="683125"/>
    <lineage>
        <taxon>Bacteria</taxon>
        <taxon>Pseudomonadati</taxon>
        <taxon>Bacteroidota</taxon>
        <taxon>Sphingobacteriia</taxon>
        <taxon>Sphingobacteriales</taxon>
        <taxon>Sphingobacteriaceae</taxon>
        <taxon>Sphingobacterium</taxon>
    </lineage>
</organism>